<feature type="compositionally biased region" description="Low complexity" evidence="2">
    <location>
        <begin position="289"/>
        <end position="306"/>
    </location>
</feature>
<evidence type="ECO:0000256" key="1">
    <source>
        <dbReference type="PROSITE-ProRule" id="PRU00175"/>
    </source>
</evidence>
<name>A0AAV3Q7G1_LITER</name>
<dbReference type="InterPro" id="IPR013083">
    <property type="entry name" value="Znf_RING/FYVE/PHD"/>
</dbReference>
<dbReference type="Gene3D" id="3.30.40.10">
    <property type="entry name" value="Zinc/RING finger domain, C3HC4 (zinc finger)"/>
    <property type="match status" value="1"/>
</dbReference>
<dbReference type="GO" id="GO:0005634">
    <property type="term" value="C:nucleus"/>
    <property type="evidence" value="ECO:0007669"/>
    <property type="project" value="TreeGrafter"/>
</dbReference>
<comment type="caution">
    <text evidence="5">The sequence shown here is derived from an EMBL/GenBank/DDBJ whole genome shotgun (WGS) entry which is preliminary data.</text>
</comment>
<dbReference type="GO" id="GO:0008270">
    <property type="term" value="F:zinc ion binding"/>
    <property type="evidence" value="ECO:0007669"/>
    <property type="project" value="UniProtKB-KW"/>
</dbReference>
<keyword evidence="1" id="KW-0479">Metal-binding</keyword>
<dbReference type="Gene3D" id="3.10.110.10">
    <property type="entry name" value="Ubiquitin Conjugating Enzyme"/>
    <property type="match status" value="1"/>
</dbReference>
<evidence type="ECO:0000313" key="6">
    <source>
        <dbReference type="Proteomes" id="UP001454036"/>
    </source>
</evidence>
<keyword evidence="1" id="KW-0862">Zinc</keyword>
<gene>
    <name evidence="5" type="ORF">LIER_16637</name>
</gene>
<accession>A0AAV3Q7G1</accession>
<feature type="domain" description="RING-type" evidence="3">
    <location>
        <begin position="101"/>
        <end position="178"/>
    </location>
</feature>
<dbReference type="PROSITE" id="PS50908">
    <property type="entry name" value="RWD"/>
    <property type="match status" value="1"/>
</dbReference>
<reference evidence="5 6" key="1">
    <citation type="submission" date="2024-01" db="EMBL/GenBank/DDBJ databases">
        <title>The complete chloroplast genome sequence of Lithospermum erythrorhizon: insights into the phylogenetic relationship among Boraginaceae species and the maternal lineages of purple gromwells.</title>
        <authorList>
            <person name="Okada T."/>
            <person name="Watanabe K."/>
        </authorList>
    </citation>
    <scope>NUCLEOTIDE SEQUENCE [LARGE SCALE GENOMIC DNA]</scope>
</reference>
<keyword evidence="1" id="KW-0863">Zinc-finger</keyword>
<dbReference type="InterPro" id="IPR039133">
    <property type="entry name" value="RNF25"/>
</dbReference>
<dbReference type="FunFam" id="3.30.40.10:FF:000914">
    <property type="entry name" value="RWD domain-containing protein"/>
    <property type="match status" value="1"/>
</dbReference>
<keyword evidence="6" id="KW-1185">Reference proteome</keyword>
<dbReference type="GO" id="GO:0016567">
    <property type="term" value="P:protein ubiquitination"/>
    <property type="evidence" value="ECO:0007669"/>
    <property type="project" value="TreeGrafter"/>
</dbReference>
<evidence type="ECO:0000259" key="4">
    <source>
        <dbReference type="PROSITE" id="PS50908"/>
    </source>
</evidence>
<dbReference type="EMBL" id="BAABME010003742">
    <property type="protein sequence ID" value="GAA0159979.1"/>
    <property type="molecule type" value="Genomic_DNA"/>
</dbReference>
<dbReference type="PROSITE" id="PS50089">
    <property type="entry name" value="ZF_RING_2"/>
    <property type="match status" value="1"/>
</dbReference>
<dbReference type="SMART" id="SM00184">
    <property type="entry name" value="RING"/>
    <property type="match status" value="1"/>
</dbReference>
<dbReference type="GO" id="GO:0061630">
    <property type="term" value="F:ubiquitin protein ligase activity"/>
    <property type="evidence" value="ECO:0007669"/>
    <property type="project" value="InterPro"/>
</dbReference>
<feature type="domain" description="RWD" evidence="4">
    <location>
        <begin position="1"/>
        <end position="94"/>
    </location>
</feature>
<sequence length="366" mass="41301">MAPVYWRNESNAPMPLKSLNPKRGSRFVEAVIGMQAGPQYPEEPPHISIIDSKGLDEQRQTYLITTIREKATELTSYQMLVALCEEIVEQLSIMNHPDGDCPLCLTPLVDEDGSNKSLSFMKLMSCFHCFHGECIIRWWNWLQLQNETDSSHATSSSSQAQKEQGIHEKSMGRCPVCRKVFLPKDIEHVLDLVGTTTSLDDSGSKIDDDENILHSDSEIIRRKKFEAILKIQQERSGLIEPKKNEVLLPGMYLPRPVASPVEVLDTETAEEQRKHLAANSRSDMHAKPSTQNSSNSRSQRASNTSARRNKTPPLEQNRKEKEANTRGTSSKPSTSKDRNATARKDKGVNPKPQVRQWVRKENDPTS</sequence>
<feature type="region of interest" description="Disordered" evidence="2">
    <location>
        <begin position="266"/>
        <end position="366"/>
    </location>
</feature>
<dbReference type="AlphaFoldDB" id="A0AAV3Q7G1"/>
<dbReference type="InterPro" id="IPR006575">
    <property type="entry name" value="RWD_dom"/>
</dbReference>
<organism evidence="5 6">
    <name type="scientific">Lithospermum erythrorhizon</name>
    <name type="common">Purple gromwell</name>
    <name type="synonym">Lithospermum officinale var. erythrorhizon</name>
    <dbReference type="NCBI Taxonomy" id="34254"/>
    <lineage>
        <taxon>Eukaryota</taxon>
        <taxon>Viridiplantae</taxon>
        <taxon>Streptophyta</taxon>
        <taxon>Embryophyta</taxon>
        <taxon>Tracheophyta</taxon>
        <taxon>Spermatophyta</taxon>
        <taxon>Magnoliopsida</taxon>
        <taxon>eudicotyledons</taxon>
        <taxon>Gunneridae</taxon>
        <taxon>Pentapetalae</taxon>
        <taxon>asterids</taxon>
        <taxon>lamiids</taxon>
        <taxon>Boraginales</taxon>
        <taxon>Boraginaceae</taxon>
        <taxon>Boraginoideae</taxon>
        <taxon>Lithospermeae</taxon>
        <taxon>Lithospermum</taxon>
    </lineage>
</organism>
<evidence type="ECO:0000313" key="5">
    <source>
        <dbReference type="EMBL" id="GAA0159979.1"/>
    </source>
</evidence>
<protein>
    <recommendedName>
        <fullName evidence="7">RING-type domain-containing protein</fullName>
    </recommendedName>
</protein>
<dbReference type="PANTHER" id="PTHR13198">
    <property type="entry name" value="RING FINGER PROTEIN 25"/>
    <property type="match status" value="1"/>
</dbReference>
<dbReference type="Proteomes" id="UP001454036">
    <property type="component" value="Unassembled WGS sequence"/>
</dbReference>
<evidence type="ECO:0008006" key="7">
    <source>
        <dbReference type="Google" id="ProtNLM"/>
    </source>
</evidence>
<dbReference type="SUPFAM" id="SSF54495">
    <property type="entry name" value="UBC-like"/>
    <property type="match status" value="1"/>
</dbReference>
<dbReference type="InterPro" id="IPR001841">
    <property type="entry name" value="Znf_RING"/>
</dbReference>
<evidence type="ECO:0000256" key="2">
    <source>
        <dbReference type="SAM" id="MobiDB-lite"/>
    </source>
</evidence>
<dbReference type="PANTHER" id="PTHR13198:SF4">
    <property type="entry name" value="E3 UBIQUITIN-PROTEIN LIGASE RNF25"/>
    <property type="match status" value="1"/>
</dbReference>
<dbReference type="Pfam" id="PF05773">
    <property type="entry name" value="RWD"/>
    <property type="match status" value="1"/>
</dbReference>
<proteinExistence type="predicted"/>
<dbReference type="SUPFAM" id="SSF57850">
    <property type="entry name" value="RING/U-box"/>
    <property type="match status" value="1"/>
</dbReference>
<evidence type="ECO:0000259" key="3">
    <source>
        <dbReference type="PROSITE" id="PS50089"/>
    </source>
</evidence>
<feature type="compositionally biased region" description="Basic and acidic residues" evidence="2">
    <location>
        <begin position="334"/>
        <end position="348"/>
    </location>
</feature>
<dbReference type="InterPro" id="IPR016135">
    <property type="entry name" value="UBQ-conjugating_enzyme/RWD"/>
</dbReference>